<comment type="subunit">
    <text evidence="3">Component of a cohesin-like complex composed of ScpA, ScpB and the Smc homodimer, in which ScpA and ScpB bind to the head domain of Smc. The presence of the three proteins is required for the association of the complex with DNA.</text>
</comment>
<dbReference type="Gene3D" id="1.10.10.580">
    <property type="entry name" value="Structural maintenance of chromosome 1. Chain E"/>
    <property type="match status" value="1"/>
</dbReference>
<evidence type="ECO:0000313" key="5">
    <source>
        <dbReference type="Proteomes" id="UP000004959"/>
    </source>
</evidence>
<dbReference type="RefSeq" id="WP_007746494.1">
    <property type="nucleotide sequence ID" value="NZ_CM001398.1"/>
</dbReference>
<dbReference type="Proteomes" id="UP000004959">
    <property type="component" value="Chromosome"/>
</dbReference>
<dbReference type="HAMAP" id="MF_01805">
    <property type="entry name" value="ScpA"/>
    <property type="match status" value="1"/>
</dbReference>
<dbReference type="EMBL" id="AFVZ01000001">
    <property type="protein sequence ID" value="EHN59526.1"/>
    <property type="molecule type" value="Genomic_DNA"/>
</dbReference>
<comment type="similarity">
    <text evidence="3">Belongs to the ScpA family.</text>
</comment>
<accession>G9WH37</accession>
<dbReference type="GO" id="GO:0006260">
    <property type="term" value="P:DNA replication"/>
    <property type="evidence" value="ECO:0007669"/>
    <property type="project" value="UniProtKB-UniRule"/>
</dbReference>
<gene>
    <name evidence="3" type="primary">scpA</name>
    <name evidence="4" type="ORF">OKIT_1443</name>
</gene>
<keyword evidence="3" id="KW-0131">Cell cycle</keyword>
<dbReference type="Pfam" id="PF02616">
    <property type="entry name" value="SMC_ScpA"/>
    <property type="match status" value="1"/>
</dbReference>
<dbReference type="GO" id="GO:0007059">
    <property type="term" value="P:chromosome segregation"/>
    <property type="evidence" value="ECO:0007669"/>
    <property type="project" value="UniProtKB-UniRule"/>
</dbReference>
<evidence type="ECO:0000256" key="3">
    <source>
        <dbReference type="HAMAP-Rule" id="MF_01805"/>
    </source>
</evidence>
<protein>
    <recommendedName>
        <fullName evidence="2 3">Segregation and condensation protein A</fullName>
    </recommendedName>
</protein>
<dbReference type="GO" id="GO:0005737">
    <property type="term" value="C:cytoplasm"/>
    <property type="evidence" value="ECO:0007669"/>
    <property type="project" value="UniProtKB-SubCell"/>
</dbReference>
<dbReference type="PANTHER" id="PTHR33969:SF2">
    <property type="entry name" value="SEGREGATION AND CONDENSATION PROTEIN A"/>
    <property type="match status" value="1"/>
</dbReference>
<dbReference type="InterPro" id="IPR023093">
    <property type="entry name" value="ScpA-like_C"/>
</dbReference>
<dbReference type="AlphaFoldDB" id="G9WH37"/>
<dbReference type="GO" id="GO:0051301">
    <property type="term" value="P:cell division"/>
    <property type="evidence" value="ECO:0007669"/>
    <property type="project" value="UniProtKB-KW"/>
</dbReference>
<comment type="function">
    <text evidence="3">Participates in chromosomal partition during cell division. May act via the formation of a condensin-like complex containing Smc and ScpB that pull DNA away from mid-cell into both cell halves.</text>
</comment>
<sequence length="248" mass="29036">MFVPQEKLTISLSDFNGPLDLLLHLIRTQELDIFDLPIAKVTDQFLQFVHQQLNPSLDSAGEYLYMAANLIKIKSRFLLPTVKQEADQDAENDPRLELVQTLLEYQRYQDVVGQMSKLQQHRALSYTRPVAEIPRGVTVVPLSPGVTLQDLQHAFLSIWQRRLEENPQKRRIERETFSISDKIYQIKELFRNRLADFQIAFDQLFKENHDPDEMITTFLAILELAKDHFLHISQNETQQIYVTKRMAQ</sequence>
<proteinExistence type="inferred from homology"/>
<comment type="subcellular location">
    <subcellularLocation>
        <location evidence="3">Cytoplasm</location>
    </subcellularLocation>
    <text evidence="3">Associated with two foci at the outer edges of the nucleoid region in young cells, and at four foci within both cell halves in older cells.</text>
</comment>
<dbReference type="InterPro" id="IPR003768">
    <property type="entry name" value="ScpA"/>
</dbReference>
<dbReference type="Gene3D" id="6.10.250.2410">
    <property type="match status" value="1"/>
</dbReference>
<dbReference type="STRING" id="336988.NT96_00865"/>
<reference evidence="4 5" key="1">
    <citation type="journal article" date="2012" name="PLoS ONE">
        <title>Functional divergence in the genus oenococcus as predicted by genome sequencing of the newly-described species, Oenococcus kitaharae.</title>
        <authorList>
            <person name="Borneman A.R."/>
            <person name="McCarthy J.M."/>
            <person name="Chambers P.J."/>
            <person name="Bartowsky E.J."/>
        </authorList>
    </citation>
    <scope>NUCLEOTIDE SEQUENCE [LARGE SCALE GENOMIC DNA]</scope>
    <source>
        <strain evidence="5">DSM17330</strain>
    </source>
</reference>
<dbReference type="PATRIC" id="fig|1045004.4.peg.1418"/>
<keyword evidence="3" id="KW-0132">Cell division</keyword>
<evidence type="ECO:0000313" key="4">
    <source>
        <dbReference type="EMBL" id="EHN59526.1"/>
    </source>
</evidence>
<name>G9WH37_9LACO</name>
<keyword evidence="5" id="KW-1185">Reference proteome</keyword>
<dbReference type="HOGENOM" id="CLU_038686_3_1_9"/>
<keyword evidence="3" id="KW-0963">Cytoplasm</keyword>
<comment type="caution">
    <text evidence="4">The sequence shown here is derived from an EMBL/GenBank/DDBJ whole genome shotgun (WGS) entry which is preliminary data.</text>
</comment>
<dbReference type="PANTHER" id="PTHR33969">
    <property type="entry name" value="SEGREGATION AND CONDENSATION PROTEIN A"/>
    <property type="match status" value="1"/>
</dbReference>
<keyword evidence="1 3" id="KW-0159">Chromosome partition</keyword>
<organism evidence="4 5">
    <name type="scientific">Oenococcus kitaharae DSM 17330</name>
    <dbReference type="NCBI Taxonomy" id="1045004"/>
    <lineage>
        <taxon>Bacteria</taxon>
        <taxon>Bacillati</taxon>
        <taxon>Bacillota</taxon>
        <taxon>Bacilli</taxon>
        <taxon>Lactobacillales</taxon>
        <taxon>Lactobacillaceae</taxon>
        <taxon>Oenococcus</taxon>
    </lineage>
</organism>
<evidence type="ECO:0000256" key="1">
    <source>
        <dbReference type="ARBA" id="ARBA00022829"/>
    </source>
</evidence>
<dbReference type="eggNOG" id="COG1354">
    <property type="taxonomic scope" value="Bacteria"/>
</dbReference>
<evidence type="ECO:0000256" key="2">
    <source>
        <dbReference type="ARBA" id="ARBA00044777"/>
    </source>
</evidence>